<accession>I2C2I9</accession>
<dbReference type="Pfam" id="PF14167">
    <property type="entry name" value="YfkD"/>
    <property type="match status" value="1"/>
</dbReference>
<keyword evidence="1" id="KW-0732">Signal</keyword>
<organism evidence="2 3">
    <name type="scientific">Bacillus amyloliquefaciens (strain Y2)</name>
    <name type="common">Bacillus amyloliquefaciens subsp. plantarum (strain B9601-Y2)</name>
    <dbReference type="NCBI Taxonomy" id="1155777"/>
    <lineage>
        <taxon>Bacteria</taxon>
        <taxon>Bacillati</taxon>
        <taxon>Bacillota</taxon>
        <taxon>Bacilli</taxon>
        <taxon>Bacillales</taxon>
        <taxon>Bacillaceae</taxon>
        <taxon>Bacillus</taxon>
        <taxon>Bacillus amyloliquefaciens group</taxon>
    </lineage>
</organism>
<evidence type="ECO:0000313" key="2">
    <source>
        <dbReference type="EMBL" id="AFJ60863.1"/>
    </source>
</evidence>
<sequence length="284" mass="31587">MRITTIAEEKTKGKCYRKSDMMRKLFHATLILLLSFSFFATPSAGAKKPFKVPNSVVSISKENTYPNASQDQPMLQPSKLAKELLDTSEINIENPHLIKMLNESSVSGSPLAIGYRATIFLGKWALGYQSNETVANWEYKKINTNRADNRGGQQTAVISYAQEQQYKIKGGLTAKVPNAEDVKSMMMQKAMKKTKLPLAFETVIGAGTKRDQTYKISPQRLGYLHAYAPAVNEKGKVTYGEVYLVLKGSKRKLVVKNVTSQGIGAWIPVQDHVTFGFQTTAQPR</sequence>
<feature type="signal peptide" evidence="1">
    <location>
        <begin position="1"/>
        <end position="40"/>
    </location>
</feature>
<evidence type="ECO:0000313" key="3">
    <source>
        <dbReference type="Proteomes" id="UP000002878"/>
    </source>
</evidence>
<dbReference type="PATRIC" id="fig|1126211.3.peg.777"/>
<dbReference type="Proteomes" id="UP000002878">
    <property type="component" value="Chromosome"/>
</dbReference>
<dbReference type="AlphaFoldDB" id="I2C2I9"/>
<feature type="chain" id="PRO_5038521837" description="YfkD-like protein" evidence="1">
    <location>
        <begin position="41"/>
        <end position="284"/>
    </location>
</feature>
<name>I2C2I9_BACAY</name>
<dbReference type="EMBL" id="CP003332">
    <property type="protein sequence ID" value="AFJ60863.1"/>
    <property type="molecule type" value="Genomic_DNA"/>
</dbReference>
<reference evidence="2 3" key="1">
    <citation type="journal article" date="2012" name="J. Biotechnol.">
        <title>Genome sequence of the plant growth promoting strain Bacillus amyloliquefaciens subsp. plantarum B9601-Y2 and expression of mersacidin and other secondary metabolites.</title>
        <authorList>
            <person name="He P."/>
            <person name="Hao K."/>
            <person name="Blom J."/>
            <person name="Ruckert C."/>
            <person name="Vater J."/>
            <person name="Mao Z."/>
            <person name="Wu Y."/>
            <person name="Hou M."/>
            <person name="He P."/>
            <person name="He Y."/>
            <person name="Borriss R."/>
        </authorList>
    </citation>
    <scope>NUCLEOTIDE SEQUENCE [LARGE SCALE GENOMIC DNA]</scope>
    <source>
        <strain evidence="2">Y2</strain>
    </source>
</reference>
<dbReference type="HOGENOM" id="CLU_1092607_0_0_9"/>
<dbReference type="InterPro" id="IPR025548">
    <property type="entry name" value="YfkD"/>
</dbReference>
<evidence type="ECO:0008006" key="4">
    <source>
        <dbReference type="Google" id="ProtNLM"/>
    </source>
</evidence>
<proteinExistence type="predicted"/>
<gene>
    <name evidence="2" type="ORF">MUS_0813</name>
</gene>
<protein>
    <recommendedName>
        <fullName evidence="4">YfkD-like protein</fullName>
    </recommendedName>
</protein>
<dbReference type="KEGG" id="bqy:MUS_0813"/>
<evidence type="ECO:0000256" key="1">
    <source>
        <dbReference type="SAM" id="SignalP"/>
    </source>
</evidence>